<accession>A0A060T4K0</accession>
<organism evidence="2">
    <name type="scientific">Blastobotrys adeninivorans</name>
    <name type="common">Yeast</name>
    <name type="synonym">Arxula adeninivorans</name>
    <dbReference type="NCBI Taxonomy" id="409370"/>
    <lineage>
        <taxon>Eukaryota</taxon>
        <taxon>Fungi</taxon>
        <taxon>Dikarya</taxon>
        <taxon>Ascomycota</taxon>
        <taxon>Saccharomycotina</taxon>
        <taxon>Dipodascomycetes</taxon>
        <taxon>Dipodascales</taxon>
        <taxon>Trichomonascaceae</taxon>
        <taxon>Blastobotrys</taxon>
    </lineage>
</organism>
<keyword evidence="1" id="KW-0812">Transmembrane</keyword>
<gene>
    <name evidence="2" type="ORF">GNLVRS02_ARAD1B00176g</name>
</gene>
<keyword evidence="1" id="KW-0472">Membrane</keyword>
<dbReference type="AlphaFoldDB" id="A0A060T4K0"/>
<reference evidence="2" key="2">
    <citation type="submission" date="2014-06" db="EMBL/GenBank/DDBJ databases">
        <title>The complete genome of Blastobotrys (Arxula) adeninivorans LS3 - a yeast of biotechnological interest.</title>
        <authorList>
            <person name="Kunze G."/>
            <person name="Gaillardin C."/>
            <person name="Czernicka M."/>
            <person name="Durrens P."/>
            <person name="Martin T."/>
            <person name="Boer E."/>
            <person name="Gabaldon T."/>
            <person name="Cruz J."/>
            <person name="Talla E."/>
            <person name="Marck C."/>
            <person name="Goffeau A."/>
            <person name="Barbe V."/>
            <person name="Baret P."/>
            <person name="Baronian K."/>
            <person name="Beier S."/>
            <person name="Bleykasten C."/>
            <person name="Bode R."/>
            <person name="Casaregola S."/>
            <person name="Despons L."/>
            <person name="Fairhead C."/>
            <person name="Giersberg M."/>
            <person name="Gierski P."/>
            <person name="Hahnel U."/>
            <person name="Hartmann A."/>
            <person name="Jankowska D."/>
            <person name="Jubin C."/>
            <person name="Jung P."/>
            <person name="Lafontaine I."/>
            <person name="Leh-Louis V."/>
            <person name="Lemaire M."/>
            <person name="Marcet-Houben M."/>
            <person name="Mascher M."/>
            <person name="Morel G."/>
            <person name="Richard G.-F."/>
            <person name="Riechen J."/>
            <person name="Sacerdot C."/>
            <person name="Sarkar A."/>
            <person name="Savel G."/>
            <person name="Schacherer J."/>
            <person name="Sherman D."/>
            <person name="Straub M.-L."/>
            <person name="Stein N."/>
            <person name="Thierry A."/>
            <person name="Trautwein-Schult A."/>
            <person name="Westhof E."/>
            <person name="Worch S."/>
            <person name="Dujon B."/>
            <person name="Souciet J.-L."/>
            <person name="Wincker P."/>
            <person name="Scholz U."/>
            <person name="Neuveglise N."/>
        </authorList>
    </citation>
    <scope>NUCLEOTIDE SEQUENCE</scope>
    <source>
        <strain evidence="2">LS3</strain>
    </source>
</reference>
<protein>
    <submittedName>
        <fullName evidence="2">ARAD1B00176p</fullName>
    </submittedName>
</protein>
<evidence type="ECO:0000313" key="2">
    <source>
        <dbReference type="EMBL" id="CDP35893.1"/>
    </source>
</evidence>
<proteinExistence type="predicted"/>
<sequence length="137" mass="15314">MEVSSVGDRVWITVAVGALTTLYILHGMANKEREFACDEYRAQRLAQTDTISKQACYTFWGLVGAIQTTAAALAAYSATNVDASGWQRWQLQQSTESTRNLMMEDVLLCGLEDSKQYVGWSRANRGCTSTTRIYRRA</sequence>
<keyword evidence="1" id="KW-1133">Transmembrane helix</keyword>
<feature type="transmembrane region" description="Helical" evidence="1">
    <location>
        <begin position="6"/>
        <end position="25"/>
    </location>
</feature>
<name>A0A060T4K0_BLAAD</name>
<reference evidence="2" key="1">
    <citation type="submission" date="2014-02" db="EMBL/GenBank/DDBJ databases">
        <authorList>
            <person name="Genoscope - CEA"/>
        </authorList>
    </citation>
    <scope>NUCLEOTIDE SEQUENCE</scope>
    <source>
        <strain evidence="2">LS3</strain>
    </source>
</reference>
<dbReference type="EMBL" id="HG937692">
    <property type="protein sequence ID" value="CDP35893.1"/>
    <property type="molecule type" value="Genomic_DNA"/>
</dbReference>
<evidence type="ECO:0000256" key="1">
    <source>
        <dbReference type="SAM" id="Phobius"/>
    </source>
</evidence>